<keyword evidence="2" id="KW-1185">Reference proteome</keyword>
<evidence type="ECO:0000313" key="1">
    <source>
        <dbReference type="EMBL" id="GFY37101.1"/>
    </source>
</evidence>
<dbReference type="EMBL" id="BMAV01000110">
    <property type="protein sequence ID" value="GFY37101.1"/>
    <property type="molecule type" value="Genomic_DNA"/>
</dbReference>
<gene>
    <name evidence="1" type="ORF">TNIN_206831</name>
</gene>
<proteinExistence type="predicted"/>
<comment type="caution">
    <text evidence="1">The sequence shown here is derived from an EMBL/GenBank/DDBJ whole genome shotgun (WGS) entry which is preliminary data.</text>
</comment>
<reference evidence="1" key="1">
    <citation type="submission" date="2020-08" db="EMBL/GenBank/DDBJ databases">
        <title>Multicomponent nature underlies the extraordinary mechanical properties of spider dragline silk.</title>
        <authorList>
            <person name="Kono N."/>
            <person name="Nakamura H."/>
            <person name="Mori M."/>
            <person name="Yoshida Y."/>
            <person name="Ohtoshi R."/>
            <person name="Malay A.D."/>
            <person name="Moran D.A.P."/>
            <person name="Tomita M."/>
            <person name="Numata K."/>
            <person name="Arakawa K."/>
        </authorList>
    </citation>
    <scope>NUCLEOTIDE SEQUENCE</scope>
</reference>
<name>A0A8X6WN90_9ARAC</name>
<protein>
    <submittedName>
        <fullName evidence="1">Uncharacterized protein</fullName>
    </submittedName>
</protein>
<sequence length="347" mass="39462">MAILCPICNRLFQCSEEYSHHECKTENEEEITHENTNDVLMCETVSDPFQISDEMHALMMSLSEEKKQDMVIDLYEGDGIRDLEIPGFNENPLRDEIPNERGALLPVPNNFNNYSGIQHPNNQICPEYNLNEPCISSGIRHRRENNAQSDACFPTGSQTLNKHQLDDMDVEARLNTNQPSVSAECSQMGYIYNGMNALFNENAPVVTNAGENKLMIRKVSLPQQQRVNQINMNPDEYPERNRRNSDCLGRRNTVYEEPKEKDDDCLRAHAGQMDANILENDRGCDAPNEVPSPTSPNTCSTNAEDSITFKCPKCHQVFTEFEDYTAHRPGIDDQCILNYSSRSKTIE</sequence>
<dbReference type="Proteomes" id="UP000886998">
    <property type="component" value="Unassembled WGS sequence"/>
</dbReference>
<accession>A0A8X6WN90</accession>
<dbReference type="AlphaFoldDB" id="A0A8X6WN90"/>
<organism evidence="1 2">
    <name type="scientific">Trichonephila inaurata madagascariensis</name>
    <dbReference type="NCBI Taxonomy" id="2747483"/>
    <lineage>
        <taxon>Eukaryota</taxon>
        <taxon>Metazoa</taxon>
        <taxon>Ecdysozoa</taxon>
        <taxon>Arthropoda</taxon>
        <taxon>Chelicerata</taxon>
        <taxon>Arachnida</taxon>
        <taxon>Araneae</taxon>
        <taxon>Araneomorphae</taxon>
        <taxon>Entelegynae</taxon>
        <taxon>Araneoidea</taxon>
        <taxon>Nephilidae</taxon>
        <taxon>Trichonephila</taxon>
        <taxon>Trichonephila inaurata</taxon>
    </lineage>
</organism>
<evidence type="ECO:0000313" key="2">
    <source>
        <dbReference type="Proteomes" id="UP000886998"/>
    </source>
</evidence>
<dbReference type="OrthoDB" id="10491707at2759"/>